<organism evidence="2 3">
    <name type="scientific">Leyella stercorea DSM 18206</name>
    <dbReference type="NCBI Taxonomy" id="1002367"/>
    <lineage>
        <taxon>Bacteria</taxon>
        <taxon>Pseudomonadati</taxon>
        <taxon>Bacteroidota</taxon>
        <taxon>Bacteroidia</taxon>
        <taxon>Bacteroidales</taxon>
        <taxon>Prevotellaceae</taxon>
        <taxon>Leyella</taxon>
    </lineage>
</organism>
<dbReference type="RefSeq" id="WP_007898577.1">
    <property type="nucleotide sequence ID" value="NZ_JH379401.1"/>
</dbReference>
<feature type="chain" id="PRO_5003485543" description="Secretion system C-terminal sorting domain-containing protein" evidence="1">
    <location>
        <begin position="24"/>
        <end position="165"/>
    </location>
</feature>
<evidence type="ECO:0000256" key="1">
    <source>
        <dbReference type="SAM" id="SignalP"/>
    </source>
</evidence>
<sequence>MKARRLQALLALLLLSPSLATYADDTDTTPRQALVLKFVDDGTASFFLADQPEVGFADGKLTVTSVGVTTDYEQSAVAEFYFDYVVPTAIAGTESKTFSLTYTDNRTVTVGGTKAKTATLYAADGTLVARKSVVEGAVSVSLDSCKPGVYVLTLENEHTFKLIKR</sequence>
<protein>
    <recommendedName>
        <fullName evidence="4">Secretion system C-terminal sorting domain-containing protein</fullName>
    </recommendedName>
</protein>
<dbReference type="Proteomes" id="UP000004407">
    <property type="component" value="Unassembled WGS sequence"/>
</dbReference>
<name>G6AWK6_9BACT</name>
<dbReference type="AlphaFoldDB" id="G6AWK6"/>
<evidence type="ECO:0000313" key="3">
    <source>
        <dbReference type="Proteomes" id="UP000004407"/>
    </source>
</evidence>
<proteinExistence type="predicted"/>
<gene>
    <name evidence="2" type="ORF">HMPREF0673_01004</name>
</gene>
<dbReference type="EMBL" id="AFZZ01000092">
    <property type="protein sequence ID" value="EHJ41183.1"/>
    <property type="molecule type" value="Genomic_DNA"/>
</dbReference>
<comment type="caution">
    <text evidence="2">The sequence shown here is derived from an EMBL/GenBank/DDBJ whole genome shotgun (WGS) entry which is preliminary data.</text>
</comment>
<accession>G6AWK6</accession>
<feature type="signal peptide" evidence="1">
    <location>
        <begin position="1"/>
        <end position="23"/>
    </location>
</feature>
<dbReference type="PATRIC" id="fig|1002367.3.peg.801"/>
<reference evidence="2 3" key="1">
    <citation type="submission" date="2011-08" db="EMBL/GenBank/DDBJ databases">
        <authorList>
            <person name="Weinstock G."/>
            <person name="Sodergren E."/>
            <person name="Clifton S."/>
            <person name="Fulton L."/>
            <person name="Fulton B."/>
            <person name="Courtney L."/>
            <person name="Fronick C."/>
            <person name="Harrison M."/>
            <person name="Strong C."/>
            <person name="Farmer C."/>
            <person name="Delahaunty K."/>
            <person name="Markovic C."/>
            <person name="Hall O."/>
            <person name="Minx P."/>
            <person name="Tomlinson C."/>
            <person name="Mitreva M."/>
            <person name="Hou S."/>
            <person name="Chen J."/>
            <person name="Wollam A."/>
            <person name="Pepin K.H."/>
            <person name="Johnson M."/>
            <person name="Bhonagiri V."/>
            <person name="Zhang X."/>
            <person name="Suruliraj S."/>
            <person name="Warren W."/>
            <person name="Chinwalla A."/>
            <person name="Mardis E.R."/>
            <person name="Wilson R.K."/>
        </authorList>
    </citation>
    <scope>NUCLEOTIDE SEQUENCE [LARGE SCALE GENOMIC DNA]</scope>
    <source>
        <strain evidence="2 3">DSM 18206</strain>
    </source>
</reference>
<evidence type="ECO:0000313" key="2">
    <source>
        <dbReference type="EMBL" id="EHJ41183.1"/>
    </source>
</evidence>
<dbReference type="GeneID" id="78336758"/>
<dbReference type="HOGENOM" id="CLU_1640243_0_0_10"/>
<evidence type="ECO:0008006" key="4">
    <source>
        <dbReference type="Google" id="ProtNLM"/>
    </source>
</evidence>
<keyword evidence="1" id="KW-0732">Signal</keyword>